<feature type="transmembrane region" description="Helical" evidence="6">
    <location>
        <begin position="21"/>
        <end position="39"/>
    </location>
</feature>
<comment type="similarity">
    <text evidence="2">Belongs to the major facilitator superfamily. MFSD6 family.</text>
</comment>
<feature type="transmembrane region" description="Helical" evidence="6">
    <location>
        <begin position="398"/>
        <end position="419"/>
    </location>
</feature>
<keyword evidence="4 6" id="KW-1133">Transmembrane helix</keyword>
<feature type="transmembrane region" description="Helical" evidence="6">
    <location>
        <begin position="439"/>
        <end position="457"/>
    </location>
</feature>
<sequence>MEAQGFHRTNQSLRNRSLLPSRIFTLFWSAGEASLLPFLPMYFRFIGLTAFQTGILGCTRPLVNFWASPLLRILAERTNKRKFFLLSLLLAAVISNISLGFTNTDDYAANFRKYVCKRAGDSDLDFNRTISRVNGSNFSPLNASTKNSGINNPTGVIDKSIVTSLSNLSSPGGASTQLHDTGVMNHNMDGPLENDFKNFEVINSNSSGDQVIHSKLLLAHHVNNSLTIKESLHNNITQLEVQSEWYLAYGLKIDHSFKVLLTLVFFCELFSSPISSIGRSISSDIMRQSQGSRLCTSVWTSLGTILGGGVLVITIGYHHCDFGLKNSFYLHFYIFASFSVLSFFLGVLLKEHEKKSHLTLRFGKTFAYLCCDINMICFLAVLLVLGMAESLMYNFMMWYLQDIGASIVVMATIIVTSAFSEIPTVCISKRLIHCFGHHWVIFVSLFCYGGRFLYFSYFRNPWLILPIELLRGFSYTTVHTACGSYAATVSLQGTEKTMKVIFSTVYYGLGMGTGGIAVALLYQLHGPTVVFRCAAGVCGIYALVFAMLQCILILPDGDRSGGKLMEYQQINLDGETGDIPLQADWLMEALRAEEDGEDETHFVKGIR</sequence>
<dbReference type="EMBL" id="CALNXI010000004">
    <property type="protein sequence ID" value="CAH3013962.1"/>
    <property type="molecule type" value="Genomic_DNA"/>
</dbReference>
<evidence type="ECO:0000256" key="3">
    <source>
        <dbReference type="ARBA" id="ARBA00022692"/>
    </source>
</evidence>
<gene>
    <name evidence="8" type="ORF">PEVE_00028732</name>
</gene>
<feature type="transmembrane region" description="Helical" evidence="6">
    <location>
        <begin position="83"/>
        <end position="101"/>
    </location>
</feature>
<feature type="domain" description="Major facilitator superfamily associated" evidence="7">
    <location>
        <begin position="23"/>
        <end position="532"/>
    </location>
</feature>
<evidence type="ECO:0000256" key="1">
    <source>
        <dbReference type="ARBA" id="ARBA00004141"/>
    </source>
</evidence>
<feature type="transmembrane region" description="Helical" evidence="6">
    <location>
        <begin position="330"/>
        <end position="349"/>
    </location>
</feature>
<feature type="transmembrane region" description="Helical" evidence="6">
    <location>
        <begin position="529"/>
        <end position="554"/>
    </location>
</feature>
<comment type="subcellular location">
    <subcellularLocation>
        <location evidence="1">Membrane</location>
        <topology evidence="1">Multi-pass membrane protein</topology>
    </subcellularLocation>
</comment>
<dbReference type="SUPFAM" id="SSF103473">
    <property type="entry name" value="MFS general substrate transporter"/>
    <property type="match status" value="1"/>
</dbReference>
<proteinExistence type="inferred from homology"/>
<dbReference type="InterPro" id="IPR051717">
    <property type="entry name" value="MFS_MFSD6"/>
</dbReference>
<evidence type="ECO:0000256" key="2">
    <source>
        <dbReference type="ARBA" id="ARBA00005241"/>
    </source>
</evidence>
<evidence type="ECO:0000256" key="5">
    <source>
        <dbReference type="ARBA" id="ARBA00023136"/>
    </source>
</evidence>
<organism evidence="8 9">
    <name type="scientific">Porites evermanni</name>
    <dbReference type="NCBI Taxonomy" id="104178"/>
    <lineage>
        <taxon>Eukaryota</taxon>
        <taxon>Metazoa</taxon>
        <taxon>Cnidaria</taxon>
        <taxon>Anthozoa</taxon>
        <taxon>Hexacorallia</taxon>
        <taxon>Scleractinia</taxon>
        <taxon>Fungiina</taxon>
        <taxon>Poritidae</taxon>
        <taxon>Porites</taxon>
    </lineage>
</organism>
<keyword evidence="3 6" id="KW-0812">Transmembrane</keyword>
<dbReference type="PANTHER" id="PTHR16172:SF41">
    <property type="entry name" value="MAJOR FACILITATOR SUPERFAMILY DOMAIN-CONTAINING PROTEIN 6-LIKE"/>
    <property type="match status" value="1"/>
</dbReference>
<protein>
    <recommendedName>
        <fullName evidence="7">Major facilitator superfamily associated domain-containing protein</fullName>
    </recommendedName>
</protein>
<dbReference type="Proteomes" id="UP001159427">
    <property type="component" value="Unassembled WGS sequence"/>
</dbReference>
<name>A0ABN8LEB2_9CNID</name>
<feature type="transmembrane region" description="Helical" evidence="6">
    <location>
        <begin position="365"/>
        <end position="386"/>
    </location>
</feature>
<evidence type="ECO:0000313" key="9">
    <source>
        <dbReference type="Proteomes" id="UP001159427"/>
    </source>
</evidence>
<reference evidence="8 9" key="1">
    <citation type="submission" date="2022-05" db="EMBL/GenBank/DDBJ databases">
        <authorList>
            <consortium name="Genoscope - CEA"/>
            <person name="William W."/>
        </authorList>
    </citation>
    <scope>NUCLEOTIDE SEQUENCE [LARGE SCALE GENOMIC DNA]</scope>
</reference>
<accession>A0ABN8LEB2</accession>
<dbReference type="InterPro" id="IPR036259">
    <property type="entry name" value="MFS_trans_sf"/>
</dbReference>
<evidence type="ECO:0000259" key="7">
    <source>
        <dbReference type="Pfam" id="PF12832"/>
    </source>
</evidence>
<dbReference type="InterPro" id="IPR024989">
    <property type="entry name" value="MFS_assoc_dom"/>
</dbReference>
<dbReference type="Gene3D" id="1.20.1250.20">
    <property type="entry name" value="MFS general substrate transporter like domains"/>
    <property type="match status" value="2"/>
</dbReference>
<dbReference type="Pfam" id="PF12832">
    <property type="entry name" value="MFS_1_like"/>
    <property type="match status" value="1"/>
</dbReference>
<keyword evidence="9" id="KW-1185">Reference proteome</keyword>
<evidence type="ECO:0000256" key="4">
    <source>
        <dbReference type="ARBA" id="ARBA00022989"/>
    </source>
</evidence>
<dbReference type="PANTHER" id="PTHR16172">
    <property type="entry name" value="MAJOR FACILITATOR SUPERFAMILY DOMAIN-CONTAINING PROTEIN 6-LIKE"/>
    <property type="match status" value="1"/>
</dbReference>
<evidence type="ECO:0000313" key="8">
    <source>
        <dbReference type="EMBL" id="CAH3013962.1"/>
    </source>
</evidence>
<keyword evidence="5 6" id="KW-0472">Membrane</keyword>
<comment type="caution">
    <text evidence="8">The sequence shown here is derived from an EMBL/GenBank/DDBJ whole genome shotgun (WGS) entry which is preliminary data.</text>
</comment>
<evidence type="ECO:0000256" key="6">
    <source>
        <dbReference type="SAM" id="Phobius"/>
    </source>
</evidence>
<feature type="transmembrane region" description="Helical" evidence="6">
    <location>
        <begin position="500"/>
        <end position="523"/>
    </location>
</feature>
<feature type="transmembrane region" description="Helical" evidence="6">
    <location>
        <begin position="298"/>
        <end position="318"/>
    </location>
</feature>